<evidence type="ECO:0000256" key="7">
    <source>
        <dbReference type="PIRSR" id="PIRSR000446-1"/>
    </source>
</evidence>
<dbReference type="NCBIfam" id="TIGR00128">
    <property type="entry name" value="fabD"/>
    <property type="match status" value="1"/>
</dbReference>
<evidence type="ECO:0000256" key="2">
    <source>
        <dbReference type="ARBA" id="ARBA00018953"/>
    </source>
</evidence>
<keyword evidence="4 6" id="KW-0012">Acyltransferase</keyword>
<feature type="domain" description="Malonyl-CoA:ACP transacylase (MAT)" evidence="8">
    <location>
        <begin position="6"/>
        <end position="289"/>
    </location>
</feature>
<dbReference type="SUPFAM" id="SSF52151">
    <property type="entry name" value="FabD/lysophospholipase-like"/>
    <property type="match status" value="1"/>
</dbReference>
<protein>
    <recommendedName>
        <fullName evidence="2 6">Malonyl CoA-acyl carrier protein transacylase</fullName>
        <ecNumber evidence="1 6">2.3.1.39</ecNumber>
    </recommendedName>
</protein>
<evidence type="ECO:0000256" key="5">
    <source>
        <dbReference type="ARBA" id="ARBA00048462"/>
    </source>
</evidence>
<evidence type="ECO:0000313" key="9">
    <source>
        <dbReference type="EMBL" id="NVZ10117.1"/>
    </source>
</evidence>
<dbReference type="Pfam" id="PF00698">
    <property type="entry name" value="Acyl_transf_1"/>
    <property type="match status" value="1"/>
</dbReference>
<dbReference type="InterPro" id="IPR016036">
    <property type="entry name" value="Malonyl_transacylase_ACP-bd"/>
</dbReference>
<dbReference type="AlphaFoldDB" id="A0A850RFG2"/>
<comment type="caution">
    <text evidence="9">The sequence shown here is derived from an EMBL/GenBank/DDBJ whole genome shotgun (WGS) entry which is preliminary data.</text>
</comment>
<dbReference type="Gene3D" id="3.30.70.250">
    <property type="entry name" value="Malonyl-CoA ACP transacylase, ACP-binding"/>
    <property type="match status" value="1"/>
</dbReference>
<dbReference type="GO" id="GO:0005829">
    <property type="term" value="C:cytosol"/>
    <property type="evidence" value="ECO:0007669"/>
    <property type="project" value="TreeGrafter"/>
</dbReference>
<feature type="active site" evidence="7">
    <location>
        <position position="88"/>
    </location>
</feature>
<sequence>MTRIYLFPGQGSQTPGMGRDLFARFPEQVAIADRVLGYSLTELCLEDPRGLLNQTLYTQPALFVVNALTFLDHLVKTGELPHIVAGHSLGEYNALFAASAIGFETGVRLVKRRAELMAEARDGGMAAVIGLDVEKIRATLDRQGLDSIDIANLNSPLQTVISGPIADLDRAQSPLEQAGAMMFKKLPVSAAFHSRYMAEAANRFERFLESVEIGIPRLPVISNVTGSFHDPQTIKTMLSRQITHPVRWVESVSTLKREPEPTFTELGPGTVLTGLNRRIDMETARATGH</sequence>
<dbReference type="RefSeq" id="WP_176976863.1">
    <property type="nucleotide sequence ID" value="NZ_JABZEO010000008.1"/>
</dbReference>
<dbReference type="PANTHER" id="PTHR42681">
    <property type="entry name" value="MALONYL-COA-ACYL CARRIER PROTEIN TRANSACYLASE, MITOCHONDRIAL"/>
    <property type="match status" value="1"/>
</dbReference>
<dbReference type="PIRSF" id="PIRSF000446">
    <property type="entry name" value="Mct"/>
    <property type="match status" value="1"/>
</dbReference>
<dbReference type="InterPro" id="IPR024925">
    <property type="entry name" value="Malonyl_CoA-ACP_transAc"/>
</dbReference>
<keyword evidence="3 6" id="KW-0808">Transferase</keyword>
<dbReference type="GO" id="GO:0004314">
    <property type="term" value="F:[acyl-carrier-protein] S-malonyltransferase activity"/>
    <property type="evidence" value="ECO:0007669"/>
    <property type="project" value="UniProtKB-EC"/>
</dbReference>
<name>A0A850RFG2_9GAMM</name>
<comment type="catalytic activity">
    <reaction evidence="5 6">
        <text>holo-[ACP] + malonyl-CoA = malonyl-[ACP] + CoA</text>
        <dbReference type="Rhea" id="RHEA:41792"/>
        <dbReference type="Rhea" id="RHEA-COMP:9623"/>
        <dbReference type="Rhea" id="RHEA-COMP:9685"/>
        <dbReference type="ChEBI" id="CHEBI:57287"/>
        <dbReference type="ChEBI" id="CHEBI:57384"/>
        <dbReference type="ChEBI" id="CHEBI:64479"/>
        <dbReference type="ChEBI" id="CHEBI:78449"/>
        <dbReference type="EC" id="2.3.1.39"/>
    </reaction>
</comment>
<dbReference type="InterPro" id="IPR016035">
    <property type="entry name" value="Acyl_Trfase/lysoPLipase"/>
</dbReference>
<gene>
    <name evidence="9" type="primary">fabD</name>
    <name evidence="9" type="ORF">HW932_12685</name>
</gene>
<feature type="active site" evidence="7">
    <location>
        <position position="193"/>
    </location>
</feature>
<comment type="similarity">
    <text evidence="6">Belongs to the fabD family.</text>
</comment>
<dbReference type="PANTHER" id="PTHR42681:SF1">
    <property type="entry name" value="MALONYL-COA-ACYL CARRIER PROTEIN TRANSACYLASE, MITOCHONDRIAL"/>
    <property type="match status" value="1"/>
</dbReference>
<proteinExistence type="inferred from homology"/>
<keyword evidence="10" id="KW-1185">Reference proteome</keyword>
<dbReference type="SUPFAM" id="SSF55048">
    <property type="entry name" value="Probable ACP-binding domain of malonyl-CoA ACP transacylase"/>
    <property type="match status" value="1"/>
</dbReference>
<organism evidence="9 10">
    <name type="scientific">Allochromatium humboldtianum</name>
    <dbReference type="NCBI Taxonomy" id="504901"/>
    <lineage>
        <taxon>Bacteria</taxon>
        <taxon>Pseudomonadati</taxon>
        <taxon>Pseudomonadota</taxon>
        <taxon>Gammaproteobacteria</taxon>
        <taxon>Chromatiales</taxon>
        <taxon>Chromatiaceae</taxon>
        <taxon>Allochromatium</taxon>
    </lineage>
</organism>
<dbReference type="EMBL" id="JABZEO010000008">
    <property type="protein sequence ID" value="NVZ10117.1"/>
    <property type="molecule type" value="Genomic_DNA"/>
</dbReference>
<dbReference type="Gene3D" id="3.40.366.10">
    <property type="entry name" value="Malonyl-Coenzyme A Acyl Carrier Protein, domain 2"/>
    <property type="match status" value="1"/>
</dbReference>
<dbReference type="InterPro" id="IPR004410">
    <property type="entry name" value="Malonyl_CoA-ACP_transAc_FabD"/>
</dbReference>
<evidence type="ECO:0000259" key="8">
    <source>
        <dbReference type="SMART" id="SM00827"/>
    </source>
</evidence>
<dbReference type="Proteomes" id="UP000592294">
    <property type="component" value="Unassembled WGS sequence"/>
</dbReference>
<evidence type="ECO:0000256" key="1">
    <source>
        <dbReference type="ARBA" id="ARBA00013258"/>
    </source>
</evidence>
<evidence type="ECO:0000256" key="3">
    <source>
        <dbReference type="ARBA" id="ARBA00022679"/>
    </source>
</evidence>
<accession>A0A850RFG2</accession>
<dbReference type="InterPro" id="IPR050858">
    <property type="entry name" value="Mal-CoA-ACP_Trans/PKS_FabD"/>
</dbReference>
<evidence type="ECO:0000313" key="10">
    <source>
        <dbReference type="Proteomes" id="UP000592294"/>
    </source>
</evidence>
<dbReference type="EC" id="2.3.1.39" evidence="1 6"/>
<dbReference type="InterPro" id="IPR014043">
    <property type="entry name" value="Acyl_transferase_dom"/>
</dbReference>
<evidence type="ECO:0000256" key="6">
    <source>
        <dbReference type="PIRNR" id="PIRNR000446"/>
    </source>
</evidence>
<evidence type="ECO:0000256" key="4">
    <source>
        <dbReference type="ARBA" id="ARBA00023315"/>
    </source>
</evidence>
<dbReference type="SMART" id="SM00827">
    <property type="entry name" value="PKS_AT"/>
    <property type="match status" value="1"/>
</dbReference>
<reference evidence="9 10" key="1">
    <citation type="submission" date="2020-06" db="EMBL/GenBank/DDBJ databases">
        <title>Whole-genome sequence of Allochromatium humboldtianum DSM 21881, type strain.</title>
        <authorList>
            <person name="Kyndt J.A."/>
            <person name="Meyer T.E."/>
        </authorList>
    </citation>
    <scope>NUCLEOTIDE SEQUENCE [LARGE SCALE GENOMIC DNA]</scope>
    <source>
        <strain evidence="9 10">DSM 21881</strain>
    </source>
</reference>
<dbReference type="GO" id="GO:0006633">
    <property type="term" value="P:fatty acid biosynthetic process"/>
    <property type="evidence" value="ECO:0007669"/>
    <property type="project" value="TreeGrafter"/>
</dbReference>
<dbReference type="InterPro" id="IPR001227">
    <property type="entry name" value="Ac_transferase_dom_sf"/>
</dbReference>